<dbReference type="EMBL" id="RBAM01000002">
    <property type="protein sequence ID" value="RKN76211.1"/>
    <property type="molecule type" value="Genomic_DNA"/>
</dbReference>
<proteinExistence type="predicted"/>
<keyword evidence="1" id="KW-1133">Transmembrane helix</keyword>
<feature type="transmembrane region" description="Helical" evidence="1">
    <location>
        <begin position="64"/>
        <end position="83"/>
    </location>
</feature>
<keyword evidence="1" id="KW-0812">Transmembrane</keyword>
<dbReference type="Proteomes" id="UP000270343">
    <property type="component" value="Unassembled WGS sequence"/>
</dbReference>
<dbReference type="Pfam" id="PF19608">
    <property type="entry name" value="DUF6113"/>
    <property type="match status" value="1"/>
</dbReference>
<evidence type="ECO:0000256" key="1">
    <source>
        <dbReference type="SAM" id="Phobius"/>
    </source>
</evidence>
<organism evidence="2 3">
    <name type="scientific">Streptomyces klenkii</name>
    <dbReference type="NCBI Taxonomy" id="1420899"/>
    <lineage>
        <taxon>Bacteria</taxon>
        <taxon>Bacillati</taxon>
        <taxon>Actinomycetota</taxon>
        <taxon>Actinomycetes</taxon>
        <taxon>Kitasatosporales</taxon>
        <taxon>Streptomycetaceae</taxon>
        <taxon>Streptomyces</taxon>
    </lineage>
</organism>
<gene>
    <name evidence="2" type="ORF">D7231_04125</name>
</gene>
<comment type="caution">
    <text evidence="2">The sequence shown here is derived from an EMBL/GenBank/DDBJ whole genome shotgun (WGS) entry which is preliminary data.</text>
</comment>
<feature type="transmembrane region" description="Helical" evidence="1">
    <location>
        <begin position="89"/>
        <end position="114"/>
    </location>
</feature>
<dbReference type="InterPro" id="IPR046095">
    <property type="entry name" value="DUF6113"/>
</dbReference>
<evidence type="ECO:0008006" key="4">
    <source>
        <dbReference type="Google" id="ProtNLM"/>
    </source>
</evidence>
<name>A0A3B0BUS6_9ACTN</name>
<reference evidence="2 3" key="1">
    <citation type="journal article" date="2015" name="Antonie Van Leeuwenhoek">
        <title>Streptomyces klenkii sp. nov., isolated from deep marine sediment.</title>
        <authorList>
            <person name="Veyisoglu A."/>
            <person name="Sahin N."/>
        </authorList>
    </citation>
    <scope>NUCLEOTIDE SEQUENCE [LARGE SCALE GENOMIC DNA]</scope>
    <source>
        <strain evidence="2 3">KCTC 29202</strain>
    </source>
</reference>
<keyword evidence="1" id="KW-0472">Membrane</keyword>
<keyword evidence="3" id="KW-1185">Reference proteome</keyword>
<evidence type="ECO:0000313" key="3">
    <source>
        <dbReference type="Proteomes" id="UP000270343"/>
    </source>
</evidence>
<evidence type="ECO:0000313" key="2">
    <source>
        <dbReference type="EMBL" id="RKN76211.1"/>
    </source>
</evidence>
<dbReference type="AlphaFoldDB" id="A0A3B0BUS6"/>
<dbReference type="OrthoDB" id="4338760at2"/>
<accession>A0A3B0BUS6</accession>
<protein>
    <recommendedName>
        <fullName evidence="4">Integral membrane protein</fullName>
    </recommendedName>
</protein>
<sequence>MSGMTTPISAARLAAYLGLFVLGAATGFAGALTQGGWFPGGLSLALLAVAGLSYGAVTATGTRAGGAVAAGGWLAAVMLMTSSRPEGDFFFGAGISSWVFLLGGMALAVMCATVPKLPQPDGPSVRLGK</sequence>